<reference evidence="1" key="1">
    <citation type="submission" date="2021-01" db="EMBL/GenBank/DDBJ databases">
        <authorList>
            <person name="Corre E."/>
            <person name="Pelletier E."/>
            <person name="Niang G."/>
            <person name="Scheremetjew M."/>
            <person name="Finn R."/>
            <person name="Kale V."/>
            <person name="Holt S."/>
            <person name="Cochrane G."/>
            <person name="Meng A."/>
            <person name="Brown T."/>
            <person name="Cohen L."/>
        </authorList>
    </citation>
    <scope>NUCLEOTIDE SEQUENCE</scope>
    <source>
        <strain evidence="1">CCMP3346</strain>
    </source>
</reference>
<gene>
    <name evidence="1" type="ORF">VBRA1451_LOCUS13570</name>
    <name evidence="2" type="ORF">VBRA1451_LOCUS13572</name>
</gene>
<organism evidence="1">
    <name type="scientific">Vitrella brassicaformis</name>
    <dbReference type="NCBI Taxonomy" id="1169539"/>
    <lineage>
        <taxon>Eukaryota</taxon>
        <taxon>Sar</taxon>
        <taxon>Alveolata</taxon>
        <taxon>Colpodellida</taxon>
        <taxon>Vitrellaceae</taxon>
        <taxon>Vitrella</taxon>
    </lineage>
</organism>
<evidence type="ECO:0000313" key="2">
    <source>
        <dbReference type="EMBL" id="CAD9058502.1"/>
    </source>
</evidence>
<evidence type="ECO:0000313" key="1">
    <source>
        <dbReference type="EMBL" id="CAD9058500.1"/>
    </source>
</evidence>
<sequence>MQTWYTYLHDDTHMGAFFYSHTYNERDEMDGQRSAHLPYERMTRAYKLAALKPQQTDRQTDGRQRCMGGSVLAQTQRVVCFLLFGMHSDLLCVPASCFMMDGCAASLPGFHS</sequence>
<dbReference type="EMBL" id="HBGB01023470">
    <property type="protein sequence ID" value="CAD9058500.1"/>
    <property type="molecule type" value="Transcribed_RNA"/>
</dbReference>
<name>A0A6U4DDE5_9ALVE</name>
<proteinExistence type="predicted"/>
<dbReference type="AlphaFoldDB" id="A0A6U4DDE5"/>
<accession>A0A6U4DDE5</accession>
<protein>
    <submittedName>
        <fullName evidence="1">Uncharacterized protein</fullName>
    </submittedName>
</protein>
<dbReference type="EMBL" id="HBGB01023473">
    <property type="protein sequence ID" value="CAD9058502.1"/>
    <property type="molecule type" value="Transcribed_RNA"/>
</dbReference>